<dbReference type="InterPro" id="IPR009057">
    <property type="entry name" value="Homeodomain-like_sf"/>
</dbReference>
<proteinExistence type="predicted"/>
<dbReference type="SUPFAM" id="SSF46689">
    <property type="entry name" value="Homeodomain-like"/>
    <property type="match status" value="1"/>
</dbReference>
<reference evidence="2 3" key="1">
    <citation type="submission" date="2019-04" db="EMBL/GenBank/DDBJ databases">
        <title>Crypto-aerobic microbial life in anoxic (sulfidic) marine sediments.</title>
        <authorList>
            <person name="Bhattacharya S."/>
            <person name="Roy C."/>
            <person name="Mondal N."/>
            <person name="Sarkar J."/>
            <person name="Mandal S."/>
            <person name="Rameez M.J."/>
            <person name="Ghosh W."/>
        </authorList>
    </citation>
    <scope>NUCLEOTIDE SEQUENCE [LARGE SCALE GENOMIC DNA]</scope>
    <source>
        <strain evidence="2 3">SBBC</strain>
    </source>
</reference>
<dbReference type="SUPFAM" id="SSF55785">
    <property type="entry name" value="PYP-like sensor domain (PAS domain)"/>
    <property type="match status" value="2"/>
</dbReference>
<dbReference type="CDD" id="cd00130">
    <property type="entry name" value="PAS"/>
    <property type="match status" value="2"/>
</dbReference>
<sequence length="471" mass="51674">MTSDGRHLLNSGKLPLLAPDLLSEIISTAADISLLVSEGGRIESVLINPHHASFGQLSAWEGANIKDVLTSESLAKFKLRMATLQGGKGSVAVELNHADHRNFEFPVRYSMHRIEADQSVLMLGRDLRPIAEVQQQLVSAQLAMERDYETQREMETRYRVIMDVSRDPMLLISMSTGRISDLNQAAAGLLGGVRQDLLGAAIAQEFEGRRRGEFMETMSNLAVADAATPMELTARRSQKRLMVTPKVFRAAGERLLLCQLDPAEAAVTTSDELTDNLARLYHQGVDGIVFTDAEGVIRGANEAFLNLTDSSSLAAVRGRSLADFLVRGTVDLRVLLDSVKRTGQLRLYATRLTTDFAGQIAAELSATWLADRPQPLLVLVVRDASRAETLRRPAAPAAAPEEPARNVMELVGNSTLKDIVAETTDVVEKMCIETALELTRNNRVAAAEMLSLSRQSLYVKLRKFGLLNRDE</sequence>
<comment type="caution">
    <text evidence="2">The sequence shown here is derived from an EMBL/GenBank/DDBJ whole genome shotgun (WGS) entry which is preliminary data.</text>
</comment>
<accession>A0A4U0Z1Z3</accession>
<dbReference type="Gene3D" id="3.30.450.20">
    <property type="entry name" value="PAS domain"/>
    <property type="match status" value="3"/>
</dbReference>
<evidence type="ECO:0000313" key="2">
    <source>
        <dbReference type="EMBL" id="TKA97156.1"/>
    </source>
</evidence>
<evidence type="ECO:0000313" key="3">
    <source>
        <dbReference type="Proteomes" id="UP000306340"/>
    </source>
</evidence>
<dbReference type="EMBL" id="SWAU01000053">
    <property type="protein sequence ID" value="TKA97156.1"/>
    <property type="molecule type" value="Genomic_DNA"/>
</dbReference>
<protein>
    <submittedName>
        <fullName evidence="2">Transcriptional regulator PpsR</fullName>
    </submittedName>
</protein>
<evidence type="ECO:0000259" key="1">
    <source>
        <dbReference type="PROSITE" id="PS50112"/>
    </source>
</evidence>
<dbReference type="Gene3D" id="1.10.10.60">
    <property type="entry name" value="Homeodomain-like"/>
    <property type="match status" value="1"/>
</dbReference>
<organism evidence="2 3">
    <name type="scientific">Cereibacter changlensis</name>
    <dbReference type="NCBI Taxonomy" id="402884"/>
    <lineage>
        <taxon>Bacteria</taxon>
        <taxon>Pseudomonadati</taxon>
        <taxon>Pseudomonadota</taxon>
        <taxon>Alphaproteobacteria</taxon>
        <taxon>Rhodobacterales</taxon>
        <taxon>Paracoccaceae</taxon>
        <taxon>Cereibacter</taxon>
    </lineage>
</organism>
<dbReference type="GO" id="GO:0043565">
    <property type="term" value="F:sequence-specific DNA binding"/>
    <property type="evidence" value="ECO:0007669"/>
    <property type="project" value="InterPro"/>
</dbReference>
<dbReference type="Pfam" id="PF02954">
    <property type="entry name" value="HTH_8"/>
    <property type="match status" value="1"/>
</dbReference>
<dbReference type="Pfam" id="PF13188">
    <property type="entry name" value="PAS_8"/>
    <property type="match status" value="1"/>
</dbReference>
<dbReference type="InterPro" id="IPR000014">
    <property type="entry name" value="PAS"/>
</dbReference>
<dbReference type="RefSeq" id="WP_136792010.1">
    <property type="nucleotide sequence ID" value="NZ_SWAU01000053.1"/>
</dbReference>
<name>A0A4U0Z1Z3_9RHOB</name>
<dbReference type="Proteomes" id="UP000306340">
    <property type="component" value="Unassembled WGS sequence"/>
</dbReference>
<dbReference type="SMART" id="SM00091">
    <property type="entry name" value="PAS"/>
    <property type="match status" value="2"/>
</dbReference>
<dbReference type="Pfam" id="PF13426">
    <property type="entry name" value="PAS_9"/>
    <property type="match status" value="1"/>
</dbReference>
<feature type="domain" description="PAS" evidence="1">
    <location>
        <begin position="154"/>
        <end position="206"/>
    </location>
</feature>
<dbReference type="NCBIfam" id="TIGR02040">
    <property type="entry name" value="PpsR-CrtJ"/>
    <property type="match status" value="1"/>
</dbReference>
<dbReference type="PRINTS" id="PR01590">
    <property type="entry name" value="HTHFIS"/>
</dbReference>
<dbReference type="PROSITE" id="PS50112">
    <property type="entry name" value="PAS"/>
    <property type="match status" value="1"/>
</dbReference>
<gene>
    <name evidence="2" type="primary">ppsR</name>
    <name evidence="2" type="ORF">FAZ78_07600</name>
</gene>
<dbReference type="InterPro" id="IPR011785">
    <property type="entry name" value="Tscrpt_reg_PpsR-CrtJ"/>
</dbReference>
<dbReference type="InterPro" id="IPR035965">
    <property type="entry name" value="PAS-like_dom_sf"/>
</dbReference>
<dbReference type="InterPro" id="IPR002197">
    <property type="entry name" value="HTH_Fis"/>
</dbReference>
<dbReference type="AlphaFoldDB" id="A0A4U0Z1Z3"/>